<keyword evidence="1" id="KW-1133">Transmembrane helix</keyword>
<feature type="transmembrane region" description="Helical" evidence="1">
    <location>
        <begin position="12"/>
        <end position="29"/>
    </location>
</feature>
<sequence>MKLRRITSLTAMLAFFGILVTSVVLYIVPQGRVAYWSNWRLLGLDKTQWSQIHLNLGVLFLLAGALHIYYNWSAITAYLKDRARRLRIFTADFNAALLVTALVVAGTLAAVPPLSWIPAGSDYFQMKAEARYGIPPYGHAELSSLSSFAAKVGLNLEESLRRLQAKGFVGVSPEATLKDMAVLNGVSPQGLYLAMKPEMPIARPTKGLPENPPAGLGRLSLQDLAATYGVPLDKILGVLREAGYAAGPSSTLKALAEGHDRTPPDLYQMLRRKVSGS</sequence>
<gene>
    <name evidence="3" type="ORF">SAMN02745206_03476</name>
</gene>
<reference evidence="4" key="1">
    <citation type="submission" date="2016-11" db="EMBL/GenBank/DDBJ databases">
        <authorList>
            <person name="Varghese N."/>
            <person name="Submissions S."/>
        </authorList>
    </citation>
    <scope>NUCLEOTIDE SEQUENCE [LARGE SCALE GENOMIC DNA]</scope>
    <source>
        <strain evidence="4">DSM 9756</strain>
    </source>
</reference>
<evidence type="ECO:0000256" key="1">
    <source>
        <dbReference type="SAM" id="Phobius"/>
    </source>
</evidence>
<dbReference type="RefSeq" id="WP_073041760.1">
    <property type="nucleotide sequence ID" value="NZ_FQVB01000050.1"/>
</dbReference>
<keyword evidence="1" id="KW-0812">Transmembrane</keyword>
<feature type="transmembrane region" description="Helical" evidence="1">
    <location>
        <begin position="49"/>
        <end position="72"/>
    </location>
</feature>
<accession>A0A1M5I018</accession>
<dbReference type="Proteomes" id="UP000184076">
    <property type="component" value="Unassembled WGS sequence"/>
</dbReference>
<feature type="transmembrane region" description="Helical" evidence="1">
    <location>
        <begin position="93"/>
        <end position="117"/>
    </location>
</feature>
<dbReference type="InterPro" id="IPR025517">
    <property type="entry name" value="DUF4405"/>
</dbReference>
<feature type="domain" description="Flavinylation-associated cytochrome" evidence="2">
    <location>
        <begin position="6"/>
        <end position="72"/>
    </location>
</feature>
<dbReference type="Pfam" id="PF14358">
    <property type="entry name" value="DUF4405"/>
    <property type="match status" value="1"/>
</dbReference>
<keyword evidence="1" id="KW-0472">Membrane</keyword>
<dbReference type="AlphaFoldDB" id="A0A1M5I018"/>
<name>A0A1M5I018_9BACT</name>
<keyword evidence="4" id="KW-1185">Reference proteome</keyword>
<evidence type="ECO:0000313" key="3">
    <source>
        <dbReference type="EMBL" id="SHG21555.1"/>
    </source>
</evidence>
<proteinExistence type="predicted"/>
<organism evidence="3 4">
    <name type="scientific">Desulfacinum infernum DSM 9756</name>
    <dbReference type="NCBI Taxonomy" id="1121391"/>
    <lineage>
        <taxon>Bacteria</taxon>
        <taxon>Pseudomonadati</taxon>
        <taxon>Thermodesulfobacteriota</taxon>
        <taxon>Syntrophobacteria</taxon>
        <taxon>Syntrophobacterales</taxon>
        <taxon>Syntrophobacteraceae</taxon>
        <taxon>Desulfacinum</taxon>
    </lineage>
</organism>
<protein>
    <recommendedName>
        <fullName evidence="2">Flavinylation-associated cytochrome domain-containing protein</fullName>
    </recommendedName>
</protein>
<evidence type="ECO:0000313" key="4">
    <source>
        <dbReference type="Proteomes" id="UP000184076"/>
    </source>
</evidence>
<dbReference type="EMBL" id="FQVB01000050">
    <property type="protein sequence ID" value="SHG21555.1"/>
    <property type="molecule type" value="Genomic_DNA"/>
</dbReference>
<evidence type="ECO:0000259" key="2">
    <source>
        <dbReference type="Pfam" id="PF14358"/>
    </source>
</evidence>